<evidence type="ECO:0000256" key="1">
    <source>
        <dbReference type="PROSITE-ProRule" id="PRU00285"/>
    </source>
</evidence>
<keyword evidence="5" id="KW-1185">Reference proteome</keyword>
<evidence type="ECO:0000313" key="5">
    <source>
        <dbReference type="Proteomes" id="UP000295658"/>
    </source>
</evidence>
<feature type="domain" description="SHSP" evidence="3">
    <location>
        <begin position="28"/>
        <end position="138"/>
    </location>
</feature>
<accession>A0A4R1Q8V8</accession>
<dbReference type="CDD" id="cd06464">
    <property type="entry name" value="ACD_sHsps-like"/>
    <property type="match status" value="1"/>
</dbReference>
<dbReference type="OrthoDB" id="1806521at2"/>
<dbReference type="RefSeq" id="WP_132949609.1">
    <property type="nucleotide sequence ID" value="NZ_BSVG01000006.1"/>
</dbReference>
<dbReference type="SUPFAM" id="SSF49764">
    <property type="entry name" value="HSP20-like chaperones"/>
    <property type="match status" value="1"/>
</dbReference>
<evidence type="ECO:0000259" key="3">
    <source>
        <dbReference type="PROSITE" id="PS01031"/>
    </source>
</evidence>
<dbReference type="InterPro" id="IPR002068">
    <property type="entry name" value="A-crystallin/Hsp20_dom"/>
</dbReference>
<sequence length="138" mass="16462">MSFNDWKKQWNQFFNNDFWGQFEPFLDTTTSSTSTGVNIYQRENELLVVIALPGLERADQVEVYTHYKTLEIKTEIHLQFKNFELIEEGIFQGAFKKIIELPFPVNEQRVEAIYENGLLFIHLHRLIPDRIKRKIQVK</sequence>
<dbReference type="Proteomes" id="UP000295658">
    <property type="component" value="Unassembled WGS sequence"/>
</dbReference>
<dbReference type="InterPro" id="IPR008978">
    <property type="entry name" value="HSP20-like_chaperone"/>
</dbReference>
<protein>
    <submittedName>
        <fullName evidence="4">HSP20 family molecular chaperone IbpA</fullName>
    </submittedName>
</protein>
<reference evidence="4 5" key="1">
    <citation type="submission" date="2019-03" db="EMBL/GenBank/DDBJ databases">
        <title>Genomic Encyclopedia of Type Strains, Phase IV (KMG-IV): sequencing the most valuable type-strain genomes for metagenomic binning, comparative biology and taxonomic classification.</title>
        <authorList>
            <person name="Goeker M."/>
        </authorList>
    </citation>
    <scope>NUCLEOTIDE SEQUENCE [LARGE SCALE GENOMIC DNA]</scope>
    <source>
        <strain evidence="4 5">DSM 24979</strain>
    </source>
</reference>
<name>A0A4R1Q8V8_9BACL</name>
<evidence type="ECO:0000313" key="4">
    <source>
        <dbReference type="EMBL" id="TCL44800.1"/>
    </source>
</evidence>
<dbReference type="Pfam" id="PF00011">
    <property type="entry name" value="HSP20"/>
    <property type="match status" value="1"/>
</dbReference>
<dbReference type="Gene3D" id="2.60.40.790">
    <property type="match status" value="1"/>
</dbReference>
<dbReference type="AlphaFoldDB" id="A0A4R1Q8V8"/>
<comment type="similarity">
    <text evidence="1 2">Belongs to the small heat shock protein (HSP20) family.</text>
</comment>
<comment type="caution">
    <text evidence="4">The sequence shown here is derived from an EMBL/GenBank/DDBJ whole genome shotgun (WGS) entry which is preliminary data.</text>
</comment>
<organism evidence="4 5">
    <name type="scientific">Thermolongibacillus altinsuensis</name>
    <dbReference type="NCBI Taxonomy" id="575256"/>
    <lineage>
        <taxon>Bacteria</taxon>
        <taxon>Bacillati</taxon>
        <taxon>Bacillota</taxon>
        <taxon>Bacilli</taxon>
        <taxon>Bacillales</taxon>
        <taxon>Anoxybacillaceae</taxon>
        <taxon>Thermolongibacillus</taxon>
    </lineage>
</organism>
<evidence type="ECO:0000256" key="2">
    <source>
        <dbReference type="RuleBase" id="RU003616"/>
    </source>
</evidence>
<gene>
    <name evidence="4" type="ORF">EDD69_12326</name>
</gene>
<dbReference type="PROSITE" id="PS01031">
    <property type="entry name" value="SHSP"/>
    <property type="match status" value="1"/>
</dbReference>
<proteinExistence type="inferred from homology"/>
<dbReference type="EMBL" id="SLUL01000023">
    <property type="protein sequence ID" value="TCL44800.1"/>
    <property type="molecule type" value="Genomic_DNA"/>
</dbReference>